<dbReference type="GO" id="GO:0007283">
    <property type="term" value="P:spermatogenesis"/>
    <property type="evidence" value="ECO:0007669"/>
    <property type="project" value="TreeGrafter"/>
</dbReference>
<proteinExistence type="predicted"/>
<evidence type="ECO:0000256" key="1">
    <source>
        <dbReference type="SAM" id="Coils"/>
    </source>
</evidence>
<sequence>ARMRWQQQLEQQRKELESDHKRSLQQLQNSLAELETINNELIERRYKAECVTQEMKAKLSGSEDECYKAKQEAQSLRQENSMLYAGCHEKDKLINQLQTHVTVFEQEIKDKDQLFSRTKEVLEATRQQ</sequence>
<name>A0A401TB43_CHIPU</name>
<dbReference type="OrthoDB" id="49058at2759"/>
<dbReference type="Proteomes" id="UP000287033">
    <property type="component" value="Unassembled WGS sequence"/>
</dbReference>
<evidence type="ECO:0000313" key="3">
    <source>
        <dbReference type="Proteomes" id="UP000287033"/>
    </source>
</evidence>
<dbReference type="PANTHER" id="PTHR44281">
    <property type="entry name" value="SPINDLE ASSEMBLY ABNORMAL PROTEIN 6 HOMOLOG"/>
    <property type="match status" value="1"/>
</dbReference>
<accession>A0A401TB43</accession>
<feature type="non-terminal residue" evidence="2">
    <location>
        <position position="1"/>
    </location>
</feature>
<dbReference type="GO" id="GO:0007099">
    <property type="term" value="P:centriole replication"/>
    <property type="evidence" value="ECO:0007669"/>
    <property type="project" value="TreeGrafter"/>
</dbReference>
<keyword evidence="1" id="KW-0175">Coiled coil</keyword>
<dbReference type="EMBL" id="BEZZ01023260">
    <property type="protein sequence ID" value="GCC39832.1"/>
    <property type="molecule type" value="Genomic_DNA"/>
</dbReference>
<dbReference type="STRING" id="137246.A0A401TB43"/>
<evidence type="ECO:0000313" key="2">
    <source>
        <dbReference type="EMBL" id="GCC39832.1"/>
    </source>
</evidence>
<keyword evidence="3" id="KW-1185">Reference proteome</keyword>
<dbReference type="GO" id="GO:0005813">
    <property type="term" value="C:centrosome"/>
    <property type="evidence" value="ECO:0007669"/>
    <property type="project" value="TreeGrafter"/>
</dbReference>
<organism evidence="2 3">
    <name type="scientific">Chiloscyllium punctatum</name>
    <name type="common">Brownbanded bambooshark</name>
    <name type="synonym">Hemiscyllium punctatum</name>
    <dbReference type="NCBI Taxonomy" id="137246"/>
    <lineage>
        <taxon>Eukaryota</taxon>
        <taxon>Metazoa</taxon>
        <taxon>Chordata</taxon>
        <taxon>Craniata</taxon>
        <taxon>Vertebrata</taxon>
        <taxon>Chondrichthyes</taxon>
        <taxon>Elasmobranchii</taxon>
        <taxon>Galeomorphii</taxon>
        <taxon>Galeoidea</taxon>
        <taxon>Orectolobiformes</taxon>
        <taxon>Hemiscylliidae</taxon>
        <taxon>Chiloscyllium</taxon>
    </lineage>
</organism>
<dbReference type="PANTHER" id="PTHR44281:SF4">
    <property type="entry name" value="SPINDLE ASSEMBLY ABNORMAL PROTEIN 6 HOMOLOG"/>
    <property type="match status" value="1"/>
</dbReference>
<dbReference type="AlphaFoldDB" id="A0A401TB43"/>
<protein>
    <submittedName>
        <fullName evidence="2">Uncharacterized protein</fullName>
    </submittedName>
</protein>
<feature type="coiled-coil region" evidence="1">
    <location>
        <begin position="2"/>
        <end position="79"/>
    </location>
</feature>
<dbReference type="GO" id="GO:0005814">
    <property type="term" value="C:centriole"/>
    <property type="evidence" value="ECO:0007669"/>
    <property type="project" value="TreeGrafter"/>
</dbReference>
<reference evidence="2 3" key="1">
    <citation type="journal article" date="2018" name="Nat. Ecol. Evol.">
        <title>Shark genomes provide insights into elasmobranch evolution and the origin of vertebrates.</title>
        <authorList>
            <person name="Hara Y"/>
            <person name="Yamaguchi K"/>
            <person name="Onimaru K"/>
            <person name="Kadota M"/>
            <person name="Koyanagi M"/>
            <person name="Keeley SD"/>
            <person name="Tatsumi K"/>
            <person name="Tanaka K"/>
            <person name="Motone F"/>
            <person name="Kageyama Y"/>
            <person name="Nozu R"/>
            <person name="Adachi N"/>
            <person name="Nishimura O"/>
            <person name="Nakagawa R"/>
            <person name="Tanegashima C"/>
            <person name="Kiyatake I"/>
            <person name="Matsumoto R"/>
            <person name="Murakumo K"/>
            <person name="Nishida K"/>
            <person name="Terakita A"/>
            <person name="Kuratani S"/>
            <person name="Sato K"/>
            <person name="Hyodo S Kuraku.S."/>
        </authorList>
    </citation>
    <scope>NUCLEOTIDE SEQUENCE [LARGE SCALE GENOMIC DNA]</scope>
</reference>
<gene>
    <name evidence="2" type="ORF">chiPu_0023573</name>
</gene>
<comment type="caution">
    <text evidence="2">The sequence shown here is derived from an EMBL/GenBank/DDBJ whole genome shotgun (WGS) entry which is preliminary data.</text>
</comment>